<reference evidence="1 2" key="1">
    <citation type="submission" date="2017-02" db="EMBL/GenBank/DDBJ databases">
        <title>The new phylogeny of genus Mycobacterium.</title>
        <authorList>
            <person name="Tortoli E."/>
            <person name="Trovato A."/>
            <person name="Cirillo D.M."/>
        </authorList>
    </citation>
    <scope>NUCLEOTIDE SEQUENCE [LARGE SCALE GENOMIC DNA]</scope>
    <source>
        <strain evidence="1 2">DSM 45057</strain>
    </source>
</reference>
<sequence length="107" mass="11133">MAAPTASDLSAFLGPRQTVDTAQANAVLSVVTSMASAYTRGLGFTDGVPNSDIESVIVCAAARLLAHSRQVSVGETYGPNSANYAAAPFAWSVSELLVLQRYRVVAI</sequence>
<protein>
    <recommendedName>
        <fullName evidence="3">Phage gp6-like head-tail connector protein</fullName>
    </recommendedName>
</protein>
<name>A0A1X0A1C7_MYCAN</name>
<dbReference type="EMBL" id="MVHE01000006">
    <property type="protein sequence ID" value="ORA23830.1"/>
    <property type="molecule type" value="Genomic_DNA"/>
</dbReference>
<organism evidence="1 2">
    <name type="scientific">Mycobacterium angelicum</name>
    <dbReference type="NCBI Taxonomy" id="470074"/>
    <lineage>
        <taxon>Bacteria</taxon>
        <taxon>Bacillati</taxon>
        <taxon>Actinomycetota</taxon>
        <taxon>Actinomycetes</taxon>
        <taxon>Mycobacteriales</taxon>
        <taxon>Mycobacteriaceae</taxon>
        <taxon>Mycobacterium</taxon>
    </lineage>
</organism>
<dbReference type="RefSeq" id="WP_083112284.1">
    <property type="nucleotide sequence ID" value="NZ_JACKTS010000016.1"/>
</dbReference>
<evidence type="ECO:0000313" key="2">
    <source>
        <dbReference type="Proteomes" id="UP000192284"/>
    </source>
</evidence>
<proteinExistence type="predicted"/>
<dbReference type="AlphaFoldDB" id="A0A1X0A1C7"/>
<dbReference type="OrthoDB" id="4381973at2"/>
<evidence type="ECO:0008006" key="3">
    <source>
        <dbReference type="Google" id="ProtNLM"/>
    </source>
</evidence>
<dbReference type="Proteomes" id="UP000192284">
    <property type="component" value="Unassembled WGS sequence"/>
</dbReference>
<keyword evidence="2" id="KW-1185">Reference proteome</keyword>
<comment type="caution">
    <text evidence="1">The sequence shown here is derived from an EMBL/GenBank/DDBJ whole genome shotgun (WGS) entry which is preliminary data.</text>
</comment>
<gene>
    <name evidence="1" type="ORF">BST12_06645</name>
</gene>
<evidence type="ECO:0000313" key="1">
    <source>
        <dbReference type="EMBL" id="ORA23830.1"/>
    </source>
</evidence>
<accession>A0A1X0A1C7</accession>